<dbReference type="SUPFAM" id="SSF53067">
    <property type="entry name" value="Actin-like ATPase domain"/>
    <property type="match status" value="1"/>
</dbReference>
<proteinExistence type="inferred from homology"/>
<dbReference type="InterPro" id="IPR036291">
    <property type="entry name" value="NAD(P)-bd_dom_sf"/>
</dbReference>
<dbReference type="RefSeq" id="WP_167150713.1">
    <property type="nucleotide sequence ID" value="NZ_JAAMOX010000002.1"/>
</dbReference>
<dbReference type="InterPro" id="IPR051317">
    <property type="entry name" value="Gfo/Idh/MocA_oxidoreduct"/>
</dbReference>
<dbReference type="AlphaFoldDB" id="A0A7X5TU89"/>
<keyword evidence="5" id="KW-0808">Transferase</keyword>
<organism evidence="5 6">
    <name type="scientific">Lysinibacter cavernae</name>
    <dbReference type="NCBI Taxonomy" id="1640652"/>
    <lineage>
        <taxon>Bacteria</taxon>
        <taxon>Bacillati</taxon>
        <taxon>Actinomycetota</taxon>
        <taxon>Actinomycetes</taxon>
        <taxon>Micrococcales</taxon>
        <taxon>Microbacteriaceae</taxon>
        <taxon>Lysinibacter</taxon>
    </lineage>
</organism>
<evidence type="ECO:0000259" key="3">
    <source>
        <dbReference type="Pfam" id="PF01408"/>
    </source>
</evidence>
<dbReference type="Gene3D" id="3.40.50.720">
    <property type="entry name" value="NAD(P)-binding Rossmann-like Domain"/>
    <property type="match status" value="1"/>
</dbReference>
<reference evidence="5 6" key="1">
    <citation type="submission" date="2020-02" db="EMBL/GenBank/DDBJ databases">
        <title>Sequencing the genomes of 1000 actinobacteria strains.</title>
        <authorList>
            <person name="Klenk H.-P."/>
        </authorList>
    </citation>
    <scope>NUCLEOTIDE SEQUENCE [LARGE SCALE GENOMIC DNA]</scope>
    <source>
        <strain evidence="5 6">DSM 27960</strain>
    </source>
</reference>
<evidence type="ECO:0000313" key="5">
    <source>
        <dbReference type="EMBL" id="NIH54324.1"/>
    </source>
</evidence>
<feature type="domain" description="GFO/IDH/MocA-like oxidoreductase" evidence="4">
    <location>
        <begin position="564"/>
        <end position="719"/>
    </location>
</feature>
<dbReference type="PANTHER" id="PTHR43708">
    <property type="entry name" value="CONSERVED EXPRESSED OXIDOREDUCTASE (EUROFUNG)"/>
    <property type="match status" value="1"/>
</dbReference>
<keyword evidence="2" id="KW-0520">NAD</keyword>
<dbReference type="Pfam" id="PF01408">
    <property type="entry name" value="GFO_IDH_MocA"/>
    <property type="match status" value="1"/>
</dbReference>
<dbReference type="PANTHER" id="PTHR43708:SF8">
    <property type="entry name" value="OXIDOREDUCTASE"/>
    <property type="match status" value="1"/>
</dbReference>
<dbReference type="InterPro" id="IPR000683">
    <property type="entry name" value="Gfo/Idh/MocA-like_OxRdtase_N"/>
</dbReference>
<protein>
    <submittedName>
        <fullName evidence="5">Putative dehydrogenase/putative NBD/HSP70 family sugar kinase</fullName>
    </submittedName>
</protein>
<dbReference type="GO" id="GO:0000166">
    <property type="term" value="F:nucleotide binding"/>
    <property type="evidence" value="ECO:0007669"/>
    <property type="project" value="InterPro"/>
</dbReference>
<comment type="caution">
    <text evidence="5">The sequence shown here is derived from an EMBL/GenBank/DDBJ whole genome shotgun (WGS) entry which is preliminary data.</text>
</comment>
<dbReference type="InterPro" id="IPR043129">
    <property type="entry name" value="ATPase_NBD"/>
</dbReference>
<dbReference type="EMBL" id="JAAMOX010000002">
    <property type="protein sequence ID" value="NIH54324.1"/>
    <property type="molecule type" value="Genomic_DNA"/>
</dbReference>
<dbReference type="Pfam" id="PF22725">
    <property type="entry name" value="GFO_IDH_MocA_C3"/>
    <property type="match status" value="1"/>
</dbReference>
<dbReference type="SUPFAM" id="SSF55347">
    <property type="entry name" value="Glyceraldehyde-3-phosphate dehydrogenase-like, C-terminal domain"/>
    <property type="match status" value="1"/>
</dbReference>
<dbReference type="SUPFAM" id="SSF46785">
    <property type="entry name" value="Winged helix' DNA-binding domain"/>
    <property type="match status" value="1"/>
</dbReference>
<gene>
    <name evidence="5" type="ORF">FHX76_002220</name>
</gene>
<feature type="domain" description="Gfo/Idh/MocA-like oxidoreductase N-terminal" evidence="3">
    <location>
        <begin position="437"/>
        <end position="556"/>
    </location>
</feature>
<dbReference type="GO" id="GO:0016301">
    <property type="term" value="F:kinase activity"/>
    <property type="evidence" value="ECO:0007669"/>
    <property type="project" value="UniProtKB-KW"/>
</dbReference>
<dbReference type="InterPro" id="IPR055170">
    <property type="entry name" value="GFO_IDH_MocA-like_dom"/>
</dbReference>
<evidence type="ECO:0000259" key="4">
    <source>
        <dbReference type="Pfam" id="PF22725"/>
    </source>
</evidence>
<dbReference type="Gene3D" id="3.30.420.40">
    <property type="match status" value="2"/>
</dbReference>
<evidence type="ECO:0000256" key="1">
    <source>
        <dbReference type="ARBA" id="ARBA00006479"/>
    </source>
</evidence>
<dbReference type="InterPro" id="IPR000600">
    <property type="entry name" value="ROK"/>
</dbReference>
<comment type="similarity">
    <text evidence="1">Belongs to the ROK (NagC/XylR) family.</text>
</comment>
<dbReference type="SUPFAM" id="SSF51735">
    <property type="entry name" value="NAD(P)-binding Rossmann-fold domains"/>
    <property type="match status" value="1"/>
</dbReference>
<keyword evidence="5" id="KW-0418">Kinase</keyword>
<dbReference type="CDD" id="cd23763">
    <property type="entry name" value="ASKHA_ATPase_ROK"/>
    <property type="match status" value="1"/>
</dbReference>
<evidence type="ECO:0000256" key="2">
    <source>
        <dbReference type="ARBA" id="ARBA00023027"/>
    </source>
</evidence>
<dbReference type="InterPro" id="IPR036390">
    <property type="entry name" value="WH_DNA-bd_sf"/>
</dbReference>
<sequence>MSLTGPHEREMYALRQRNSATCIAALRDHGVLTLSELTQLTGLSRPTIETIITELKARGLVSDEFEAPSAASRTGRPARQFAFVATAAHVASVDLGLHSITVLVSDLSGTIVASLTHETSPSVRGGSLIPLVGNLVRQAIHPLGIRDFELASVVVSVTGIVDDRGRMLQSNLLPEWNGVDLVARFGENLSAPIIVENDVNMAAVAEVHAGAAKFADDVVVVMVGHRINSAIILGGTLYRGRHFAAGEVGDLAVTGWGYNTIDKGSVLGAYADGTVERVFDLARSGDPDAKEQIASFAAQIIQGIALVGLTIDPDLIVIGGGVSRAGETFLAMLNDEFLRLVKRRNAPPLVGSSIGANGVAVGGIVRALEAVSEQFYGSRDLAVPKLSIEGVCSEDDTVSFGASLDRYVSQGNVSQPEDVAAESAPAGGARDAASDDLRIAVVGFGMRSAISKWAHQPGEGSRVVAVADSNPTAEKRVAEHLGSGITFHTDYQELSSNDVDAAIVVTPDDTHYEIAAHLLRAGIAVYLDKPIAISIDDADDLLRIAKESGSKLYIGHNMRHMAVVRLMREIIERGDIGEVKAVWCRHFVGNGGDYYFKDWHADRSRSNGLLLQKGAHDLDIIHWLANSYTSDVVAMGDLSVYGAITDRRERPGELMTDWFSLDNWPPLSQTGLNPVVDVEDQSMVLMKLQSGVLASYEQCHFTPDYWRNYTVIGTEGRLENFGDGDGGVVRVWNSRSGYNPGGDREYPIVGDADGHGDADMLTVAEFVQFVRNGHTTETSPIGARNAVATAVAATESLRNGSTPQRIREVDPQLAAYFAANQV</sequence>
<name>A0A7X5TU89_9MICO</name>
<dbReference type="InterPro" id="IPR036388">
    <property type="entry name" value="WH-like_DNA-bd_sf"/>
</dbReference>
<dbReference type="Pfam" id="PF00480">
    <property type="entry name" value="ROK"/>
    <property type="match status" value="1"/>
</dbReference>
<keyword evidence="6" id="KW-1185">Reference proteome</keyword>
<dbReference type="Proteomes" id="UP000541033">
    <property type="component" value="Unassembled WGS sequence"/>
</dbReference>
<dbReference type="Gene3D" id="3.30.360.10">
    <property type="entry name" value="Dihydrodipicolinate Reductase, domain 2"/>
    <property type="match status" value="1"/>
</dbReference>
<dbReference type="Gene3D" id="1.10.10.10">
    <property type="entry name" value="Winged helix-like DNA-binding domain superfamily/Winged helix DNA-binding domain"/>
    <property type="match status" value="1"/>
</dbReference>
<accession>A0A7X5TU89</accession>
<evidence type="ECO:0000313" key="6">
    <source>
        <dbReference type="Proteomes" id="UP000541033"/>
    </source>
</evidence>